<comment type="catalytic activity">
    <reaction evidence="2">
        <text>a quinone + NADH + 5 H(+)(in) = a quinol + NAD(+) + 4 H(+)(out)</text>
        <dbReference type="Rhea" id="RHEA:57888"/>
        <dbReference type="ChEBI" id="CHEBI:15378"/>
        <dbReference type="ChEBI" id="CHEBI:24646"/>
        <dbReference type="ChEBI" id="CHEBI:57540"/>
        <dbReference type="ChEBI" id="CHEBI:57945"/>
        <dbReference type="ChEBI" id="CHEBI:132124"/>
    </reaction>
</comment>
<dbReference type="AlphaFoldDB" id="A0A2W7I9N2"/>
<dbReference type="OrthoDB" id="9795409at2"/>
<comment type="similarity">
    <text evidence="1 2">Belongs to the complex I subunit 6 family.</text>
</comment>
<evidence type="ECO:0000313" key="4">
    <source>
        <dbReference type="EMBL" id="PZW43601.1"/>
    </source>
</evidence>
<dbReference type="Pfam" id="PF00499">
    <property type="entry name" value="Oxidored_q3"/>
    <property type="match status" value="1"/>
</dbReference>
<proteinExistence type="inferred from homology"/>
<dbReference type="EC" id="7.1.1.-" evidence="2"/>
<dbReference type="InterPro" id="IPR042106">
    <property type="entry name" value="Nuo/plastoQ_OxRdtase_6_NuoJ"/>
</dbReference>
<protein>
    <recommendedName>
        <fullName evidence="2">NADH-quinone oxidoreductase subunit J</fullName>
        <ecNumber evidence="2">7.1.1.-</ecNumber>
    </recommendedName>
</protein>
<dbReference type="PANTHER" id="PTHR33269:SF17">
    <property type="entry name" value="NADH-UBIQUINONE OXIDOREDUCTASE CHAIN 6"/>
    <property type="match status" value="1"/>
</dbReference>
<organism evidence="4 5">
    <name type="scientific">Humitalea rosea</name>
    <dbReference type="NCBI Taxonomy" id="990373"/>
    <lineage>
        <taxon>Bacteria</taxon>
        <taxon>Pseudomonadati</taxon>
        <taxon>Pseudomonadota</taxon>
        <taxon>Alphaproteobacteria</taxon>
        <taxon>Acetobacterales</taxon>
        <taxon>Roseomonadaceae</taxon>
        <taxon>Humitalea</taxon>
    </lineage>
</organism>
<accession>A0A2W7I9N2</accession>
<dbReference type="PANTHER" id="PTHR33269">
    <property type="entry name" value="NADH-UBIQUINONE OXIDOREDUCTASE CHAIN 6"/>
    <property type="match status" value="1"/>
</dbReference>
<feature type="transmembrane region" description="Helical" evidence="2">
    <location>
        <begin position="56"/>
        <end position="78"/>
    </location>
</feature>
<feature type="region of interest" description="Disordered" evidence="3">
    <location>
        <begin position="206"/>
        <end position="233"/>
    </location>
</feature>
<keyword evidence="2" id="KW-0520">NAD</keyword>
<feature type="transmembrane region" description="Helical" evidence="2">
    <location>
        <begin position="90"/>
        <end position="112"/>
    </location>
</feature>
<feature type="transmembrane region" description="Helical" evidence="2">
    <location>
        <begin position="6"/>
        <end position="24"/>
    </location>
</feature>
<evidence type="ECO:0000256" key="1">
    <source>
        <dbReference type="ARBA" id="ARBA00005698"/>
    </source>
</evidence>
<feature type="transmembrane region" description="Helical" evidence="2">
    <location>
        <begin position="31"/>
        <end position="50"/>
    </location>
</feature>
<comment type="function">
    <text evidence="2">NDH-1 shuttles electrons from NADH, via FMN and iron-sulfur (Fe-S) centers, to quinones in the respiratory chain. Couples the redox reaction to proton translocation (for every two electrons transferred, four hydrogen ions are translocated across the cytoplasmic membrane), and thus conserves the redox energy in a proton gradient.</text>
</comment>
<evidence type="ECO:0000256" key="3">
    <source>
        <dbReference type="SAM" id="MobiDB-lite"/>
    </source>
</evidence>
<feature type="compositionally biased region" description="Basic and acidic residues" evidence="3">
    <location>
        <begin position="215"/>
        <end position="233"/>
    </location>
</feature>
<feature type="transmembrane region" description="Helical" evidence="2">
    <location>
        <begin position="145"/>
        <end position="168"/>
    </location>
</feature>
<comment type="caution">
    <text evidence="4">The sequence shown here is derived from an EMBL/GenBank/DDBJ whole genome shotgun (WGS) entry which is preliminary data.</text>
</comment>
<dbReference type="Proteomes" id="UP000249688">
    <property type="component" value="Unassembled WGS sequence"/>
</dbReference>
<reference evidence="4 5" key="1">
    <citation type="submission" date="2018-06" db="EMBL/GenBank/DDBJ databases">
        <title>Genomic Encyclopedia of Archaeal and Bacterial Type Strains, Phase II (KMG-II): from individual species to whole genera.</title>
        <authorList>
            <person name="Goeker M."/>
        </authorList>
    </citation>
    <scope>NUCLEOTIDE SEQUENCE [LARGE SCALE GENOMIC DNA]</scope>
    <source>
        <strain evidence="4 5">DSM 24525</strain>
    </source>
</reference>
<keyword evidence="5" id="KW-1185">Reference proteome</keyword>
<dbReference type="Gene3D" id="1.20.120.1200">
    <property type="entry name" value="NADH-ubiquinone/plastoquinone oxidoreductase chain 6, subunit NuoJ"/>
    <property type="match status" value="1"/>
</dbReference>
<keyword evidence="2" id="KW-0812">Transmembrane</keyword>
<keyword evidence="2" id="KW-0472">Membrane</keyword>
<dbReference type="GO" id="GO:0008137">
    <property type="term" value="F:NADH dehydrogenase (ubiquinone) activity"/>
    <property type="evidence" value="ECO:0007669"/>
    <property type="project" value="UniProtKB-UniRule"/>
</dbReference>
<evidence type="ECO:0000256" key="2">
    <source>
        <dbReference type="RuleBase" id="RU004429"/>
    </source>
</evidence>
<dbReference type="RefSeq" id="WP_111398874.1">
    <property type="nucleotide sequence ID" value="NZ_QKYU01000015.1"/>
</dbReference>
<comment type="subcellular location">
    <subcellularLocation>
        <location evidence="2">Cell membrane</location>
        <topology evidence="2">Multi-pass membrane protein</topology>
    </subcellularLocation>
</comment>
<dbReference type="NCBIfam" id="NF005164">
    <property type="entry name" value="PRK06638.1-4"/>
    <property type="match status" value="1"/>
</dbReference>
<dbReference type="GO" id="GO:0005886">
    <property type="term" value="C:plasma membrane"/>
    <property type="evidence" value="ECO:0007669"/>
    <property type="project" value="UniProtKB-SubCell"/>
</dbReference>
<gene>
    <name evidence="4" type="ORF">C8P66_11563</name>
</gene>
<evidence type="ECO:0000313" key="5">
    <source>
        <dbReference type="Proteomes" id="UP000249688"/>
    </source>
</evidence>
<sequence length="233" mass="24972">MIAALAFYFFAAILIASAVMVVTSRNPVHSVLFLILCFFNASALFLIAGAEFLAMILVIVYVGAVAVLFLFVVMMLDIDFARLREGFQRYAPVGAAVGGVLFLELLMVLGTWRFADDAASLRINPTTPGGISNTAAIGRILYTDYIYLFQASGAVLLVAMLGAIVLTLRDRPGTKRQSVAVQVARDPKLVETRAVALGAGLDTIGIRRPLPPPEPPKKVEHAADHAADHGGHH</sequence>
<keyword evidence="2" id="KW-0874">Quinone</keyword>
<dbReference type="InterPro" id="IPR001457">
    <property type="entry name" value="NADH_UbQ/plastoQ_OxRdtase_su6"/>
</dbReference>
<dbReference type="GO" id="GO:0048038">
    <property type="term" value="F:quinone binding"/>
    <property type="evidence" value="ECO:0007669"/>
    <property type="project" value="UniProtKB-UniRule"/>
</dbReference>
<dbReference type="EMBL" id="QKYU01000015">
    <property type="protein sequence ID" value="PZW43601.1"/>
    <property type="molecule type" value="Genomic_DNA"/>
</dbReference>
<name>A0A2W7I9N2_9PROT</name>
<keyword evidence="2" id="KW-1003">Cell membrane</keyword>
<keyword evidence="2" id="KW-1133">Transmembrane helix</keyword>